<feature type="non-terminal residue" evidence="3">
    <location>
        <position position="1"/>
    </location>
</feature>
<dbReference type="PANTHER" id="PTHR47859:SF1">
    <property type="entry name" value="PENTATRICOPEPTIDE REPEAT-CONTAINING PROTEIN"/>
    <property type="match status" value="1"/>
</dbReference>
<dbReference type="OrthoDB" id="119302at2759"/>
<feature type="repeat" description="PPR" evidence="2">
    <location>
        <begin position="143"/>
        <end position="177"/>
    </location>
</feature>
<accession>A0A1R3K7G0</accession>
<gene>
    <name evidence="3" type="ORF">CCACVL1_02611</name>
</gene>
<name>A0A1R3K7G0_COCAP</name>
<dbReference type="Proteomes" id="UP000188268">
    <property type="component" value="Unassembled WGS sequence"/>
</dbReference>
<dbReference type="EMBL" id="AWWV01006137">
    <property type="protein sequence ID" value="OMP03033.1"/>
    <property type="molecule type" value="Genomic_DNA"/>
</dbReference>
<dbReference type="Pfam" id="PF13041">
    <property type="entry name" value="PPR_2"/>
    <property type="match status" value="1"/>
</dbReference>
<comment type="caution">
    <text evidence="3">The sequence shown here is derived from an EMBL/GenBank/DDBJ whole genome shotgun (WGS) entry which is preliminary data.</text>
</comment>
<dbReference type="Gramene" id="OMP03033">
    <property type="protein sequence ID" value="OMP03033"/>
    <property type="gene ID" value="CCACVL1_02611"/>
</dbReference>
<dbReference type="OMA" id="VECIHIA"/>
<evidence type="ECO:0000313" key="4">
    <source>
        <dbReference type="Proteomes" id="UP000188268"/>
    </source>
</evidence>
<dbReference type="Pfam" id="PF01535">
    <property type="entry name" value="PPR"/>
    <property type="match status" value="1"/>
</dbReference>
<dbReference type="NCBIfam" id="TIGR00756">
    <property type="entry name" value="PPR"/>
    <property type="match status" value="3"/>
</dbReference>
<proteinExistence type="predicted"/>
<dbReference type="PANTHER" id="PTHR47859">
    <property type="entry name" value="PENTATRICOPEPTIDE REPEAT-CONTAINING PROTEIN"/>
    <property type="match status" value="1"/>
</dbReference>
<evidence type="ECO:0008006" key="5">
    <source>
        <dbReference type="Google" id="ProtNLM"/>
    </source>
</evidence>
<keyword evidence="4" id="KW-1185">Reference proteome</keyword>
<dbReference type="AlphaFoldDB" id="A0A1R3K7G0"/>
<evidence type="ECO:0000256" key="2">
    <source>
        <dbReference type="PROSITE-ProRule" id="PRU00708"/>
    </source>
</evidence>
<dbReference type="STRING" id="210143.A0A1R3K7G0"/>
<sequence length="354" mass="41023">DQPERAVRLFAKMRQRRIQPDIRTYEHLFSLVGTVNAPYEKGNMLSQVDTMKRINAIESDMAKNDVQHSFNSMRNLLRALGAEGMTRELLYYFNVAEQLFRQNNTYLGPPIYNTVLFSLVAAGEIQTAIEIFKYIKSYGFHPNIATYTIMIDSCSTIKCFKSACAFVSMMIRDGFYPGKVTYTALIKILLDHANFDEALNLLDQASLEGHERDELFYNTILHKARDEVRIDIMEFIIKLMHRDKVQPDPSTCFYVFSTYVVSGFHHTAVEALQVMSMWMISDEDCTLEEKKSQYEDNFVLSEDSEAESRIIQFLNSEEHLMAALLNLRWCAMLGFPISWSPNQSQWARRLTIHF</sequence>
<dbReference type="Gene3D" id="1.25.40.10">
    <property type="entry name" value="Tetratricopeptide repeat domain"/>
    <property type="match status" value="1"/>
</dbReference>
<feature type="repeat" description="PPR" evidence="2">
    <location>
        <begin position="108"/>
        <end position="142"/>
    </location>
</feature>
<evidence type="ECO:0000256" key="1">
    <source>
        <dbReference type="ARBA" id="ARBA00022737"/>
    </source>
</evidence>
<dbReference type="InterPro" id="IPR002885">
    <property type="entry name" value="PPR_rpt"/>
</dbReference>
<evidence type="ECO:0000313" key="3">
    <source>
        <dbReference type="EMBL" id="OMP03033.1"/>
    </source>
</evidence>
<dbReference type="PROSITE" id="PS51375">
    <property type="entry name" value="PPR"/>
    <property type="match status" value="2"/>
</dbReference>
<dbReference type="InterPro" id="IPR011990">
    <property type="entry name" value="TPR-like_helical_dom_sf"/>
</dbReference>
<organism evidence="3 4">
    <name type="scientific">Corchorus capsularis</name>
    <name type="common">Jute</name>
    <dbReference type="NCBI Taxonomy" id="210143"/>
    <lineage>
        <taxon>Eukaryota</taxon>
        <taxon>Viridiplantae</taxon>
        <taxon>Streptophyta</taxon>
        <taxon>Embryophyta</taxon>
        <taxon>Tracheophyta</taxon>
        <taxon>Spermatophyta</taxon>
        <taxon>Magnoliopsida</taxon>
        <taxon>eudicotyledons</taxon>
        <taxon>Gunneridae</taxon>
        <taxon>Pentapetalae</taxon>
        <taxon>rosids</taxon>
        <taxon>malvids</taxon>
        <taxon>Malvales</taxon>
        <taxon>Malvaceae</taxon>
        <taxon>Grewioideae</taxon>
        <taxon>Apeibeae</taxon>
        <taxon>Corchorus</taxon>
    </lineage>
</organism>
<keyword evidence="1" id="KW-0677">Repeat</keyword>
<reference evidence="3 4" key="1">
    <citation type="submission" date="2013-09" db="EMBL/GenBank/DDBJ databases">
        <title>Corchorus capsularis genome sequencing.</title>
        <authorList>
            <person name="Alam M."/>
            <person name="Haque M.S."/>
            <person name="Islam M.S."/>
            <person name="Emdad E.M."/>
            <person name="Islam M.M."/>
            <person name="Ahmed B."/>
            <person name="Halim A."/>
            <person name="Hossen Q.M.M."/>
            <person name="Hossain M.Z."/>
            <person name="Ahmed R."/>
            <person name="Khan M.M."/>
            <person name="Islam R."/>
            <person name="Rashid M.M."/>
            <person name="Khan S.A."/>
            <person name="Rahman M.S."/>
            <person name="Alam M."/>
        </authorList>
    </citation>
    <scope>NUCLEOTIDE SEQUENCE [LARGE SCALE GENOMIC DNA]</scope>
    <source>
        <strain evidence="4">cv. CVL-1</strain>
        <tissue evidence="3">Whole seedling</tissue>
    </source>
</reference>
<protein>
    <recommendedName>
        <fullName evidence="5">Pentacotripeptide-repeat region of PRORP domain-containing protein</fullName>
    </recommendedName>
</protein>